<evidence type="ECO:0000256" key="1">
    <source>
        <dbReference type="ARBA" id="ARBA00005209"/>
    </source>
</evidence>
<evidence type="ECO:0000313" key="17">
    <source>
        <dbReference type="Proteomes" id="UP000095284"/>
    </source>
</evidence>
<dbReference type="GO" id="GO:0046872">
    <property type="term" value="F:metal ion binding"/>
    <property type="evidence" value="ECO:0007669"/>
    <property type="project" value="UniProtKB-KW"/>
</dbReference>
<evidence type="ECO:0000256" key="11">
    <source>
        <dbReference type="PIRNR" id="PIRNR000485"/>
    </source>
</evidence>
<comment type="catalytic activity">
    <reaction evidence="10">
        <text>5-phospho-beta-D-ribosylamine + L-glutamate + diphosphate = 5-phospho-alpha-D-ribose 1-diphosphate + L-glutamine + H2O</text>
        <dbReference type="Rhea" id="RHEA:14905"/>
        <dbReference type="ChEBI" id="CHEBI:15377"/>
        <dbReference type="ChEBI" id="CHEBI:29985"/>
        <dbReference type="ChEBI" id="CHEBI:33019"/>
        <dbReference type="ChEBI" id="CHEBI:58017"/>
        <dbReference type="ChEBI" id="CHEBI:58359"/>
        <dbReference type="ChEBI" id="CHEBI:58681"/>
        <dbReference type="EC" id="2.4.2.14"/>
    </reaction>
    <physiologicalReaction direction="right-to-left" evidence="10">
        <dbReference type="Rhea" id="RHEA:14907"/>
    </physiologicalReaction>
</comment>
<reference evidence="19" key="1">
    <citation type="submission" date="2016-11" db="UniProtKB">
        <authorList>
            <consortium name="WormBaseParasite"/>
        </authorList>
    </citation>
    <scope>IDENTIFICATION</scope>
</reference>
<evidence type="ECO:0000256" key="7">
    <source>
        <dbReference type="ARBA" id="ARBA00022962"/>
    </source>
</evidence>
<dbReference type="NCBIfam" id="TIGR01134">
    <property type="entry name" value="purF"/>
    <property type="match status" value="1"/>
</dbReference>
<dbReference type="Pfam" id="PF00156">
    <property type="entry name" value="Pribosyltran"/>
    <property type="match status" value="1"/>
</dbReference>
<keyword evidence="13" id="KW-0479">Metal-binding</keyword>
<evidence type="ECO:0000256" key="9">
    <source>
        <dbReference type="ARBA" id="ARBA00033776"/>
    </source>
</evidence>
<feature type="active site" description="Nucleophile" evidence="12">
    <location>
        <position position="2"/>
    </location>
</feature>
<feature type="binding site" evidence="14">
    <location>
        <position position="261"/>
    </location>
    <ligand>
        <name>[4Fe-4S] cluster</name>
        <dbReference type="ChEBI" id="CHEBI:49883"/>
    </ligand>
</feature>
<keyword evidence="4 11" id="KW-0328">Glycosyltransferase</keyword>
<dbReference type="AlphaFoldDB" id="A0A1I7S524"/>
<gene>
    <name evidence="16" type="ORF">BXYJ_LOCUS9921</name>
</gene>
<evidence type="ECO:0000256" key="10">
    <source>
        <dbReference type="ARBA" id="ARBA00048545"/>
    </source>
</evidence>
<keyword evidence="6 11" id="KW-0658">Purine biosynthesis</keyword>
<dbReference type="SUPFAM" id="SSF56235">
    <property type="entry name" value="N-terminal nucleophile aminohydrolases (Ntn hydrolases)"/>
    <property type="match status" value="1"/>
</dbReference>
<evidence type="ECO:0000256" key="13">
    <source>
        <dbReference type="PIRSR" id="PIRSR000485-2"/>
    </source>
</evidence>
<name>A0A1I7S524_BURXY</name>
<evidence type="ECO:0000259" key="15">
    <source>
        <dbReference type="PROSITE" id="PS51278"/>
    </source>
</evidence>
<keyword evidence="13" id="KW-0460">Magnesium</keyword>
<comment type="pathway">
    <text evidence="1 11">Purine metabolism; IMP biosynthesis via de novo pathway; N(1)-(5-phospho-D-ribosyl)glycinamide from 5-phospho-alpha-D-ribose 1-diphosphate: step 1/2.</text>
</comment>
<feature type="binding site" evidence="14">
    <location>
        <position position="407"/>
    </location>
    <ligand>
        <name>[4Fe-4S] cluster</name>
        <dbReference type="ChEBI" id="CHEBI:49883"/>
    </ligand>
</feature>
<keyword evidence="14" id="KW-0411">Iron-sulfur</keyword>
<dbReference type="Proteomes" id="UP000659654">
    <property type="component" value="Unassembled WGS sequence"/>
</dbReference>
<accession>A0A1I7S524</accession>
<dbReference type="OrthoDB" id="191723at2759"/>
<dbReference type="PROSITE" id="PS51278">
    <property type="entry name" value="GATASE_TYPE_2"/>
    <property type="match status" value="1"/>
</dbReference>
<evidence type="ECO:0000313" key="16">
    <source>
        <dbReference type="EMBL" id="CAD5227381.1"/>
    </source>
</evidence>
<dbReference type="GO" id="GO:0009113">
    <property type="term" value="P:purine nucleobase biosynthetic process"/>
    <property type="evidence" value="ECO:0007669"/>
    <property type="project" value="InterPro"/>
</dbReference>
<feature type="domain" description="Glutamine amidotransferase type-2" evidence="15">
    <location>
        <begin position="2"/>
        <end position="245"/>
    </location>
</feature>
<feature type="binding site" evidence="13">
    <location>
        <position position="308"/>
    </location>
    <ligand>
        <name>Mg(2+)</name>
        <dbReference type="ChEBI" id="CHEBI:18420"/>
    </ligand>
</feature>
<dbReference type="GO" id="GO:0006189">
    <property type="term" value="P:'de novo' IMP biosynthetic process"/>
    <property type="evidence" value="ECO:0007669"/>
    <property type="project" value="UniProtKB-UniPathway"/>
</dbReference>
<feature type="binding site" evidence="13">
    <location>
        <position position="370"/>
    </location>
    <ligand>
        <name>Mg(2+)</name>
        <dbReference type="ChEBI" id="CHEBI:18420"/>
    </ligand>
</feature>
<evidence type="ECO:0000256" key="4">
    <source>
        <dbReference type="ARBA" id="ARBA00022676"/>
    </source>
</evidence>
<dbReference type="InterPro" id="IPR017932">
    <property type="entry name" value="GATase_2_dom"/>
</dbReference>
<dbReference type="InterPro" id="IPR005854">
    <property type="entry name" value="PurF"/>
</dbReference>
<keyword evidence="14" id="KW-0408">Iron</keyword>
<dbReference type="InterPro" id="IPR000836">
    <property type="entry name" value="PRTase_dom"/>
</dbReference>
<dbReference type="EMBL" id="CAJFCV020000004">
    <property type="protein sequence ID" value="CAG9117627.1"/>
    <property type="molecule type" value="Genomic_DNA"/>
</dbReference>
<dbReference type="eggNOG" id="KOG0572">
    <property type="taxonomic scope" value="Eukaryota"/>
</dbReference>
<evidence type="ECO:0000256" key="5">
    <source>
        <dbReference type="ARBA" id="ARBA00022679"/>
    </source>
</evidence>
<dbReference type="PANTHER" id="PTHR11907">
    <property type="entry name" value="AMIDOPHOSPHORIBOSYLTRANSFERASE"/>
    <property type="match status" value="1"/>
</dbReference>
<dbReference type="GO" id="GO:0004044">
    <property type="term" value="F:amidophosphoribosyltransferase activity"/>
    <property type="evidence" value="ECO:0007669"/>
    <property type="project" value="UniProtKB-EC"/>
</dbReference>
<reference evidence="16" key="2">
    <citation type="submission" date="2020-09" db="EMBL/GenBank/DDBJ databases">
        <authorList>
            <person name="Kikuchi T."/>
        </authorList>
    </citation>
    <scope>NUCLEOTIDE SEQUENCE</scope>
    <source>
        <strain evidence="16">Ka4C1</strain>
    </source>
</reference>
<dbReference type="SUPFAM" id="SSF53271">
    <property type="entry name" value="PRTase-like"/>
    <property type="match status" value="1"/>
</dbReference>
<feature type="binding site" evidence="13">
    <location>
        <position position="371"/>
    </location>
    <ligand>
        <name>Mg(2+)</name>
        <dbReference type="ChEBI" id="CHEBI:18420"/>
    </ligand>
</feature>
<dbReference type="Gene3D" id="3.60.20.10">
    <property type="entry name" value="Glutamine Phosphoribosylpyrophosphate, subunit 1, domain 1"/>
    <property type="match status" value="1"/>
</dbReference>
<dbReference type="Pfam" id="PF13522">
    <property type="entry name" value="GATase_6"/>
    <property type="match status" value="1"/>
</dbReference>
<evidence type="ECO:0000256" key="12">
    <source>
        <dbReference type="PIRSR" id="PIRSR000485-1"/>
    </source>
</evidence>
<evidence type="ECO:0000256" key="3">
    <source>
        <dbReference type="ARBA" id="ARBA00011941"/>
    </source>
</evidence>
<dbReference type="GO" id="GO:0051536">
    <property type="term" value="F:iron-sulfur cluster binding"/>
    <property type="evidence" value="ECO:0007669"/>
    <property type="project" value="UniProtKB-KW"/>
</dbReference>
<evidence type="ECO:0000256" key="2">
    <source>
        <dbReference type="ARBA" id="ARBA00010138"/>
    </source>
</evidence>
<dbReference type="WBParaSite" id="BXY_0810900.1">
    <property type="protein sequence ID" value="BXY_0810900.1"/>
    <property type="gene ID" value="BXY_0810900"/>
</dbReference>
<sequence>MCGILGILLAEEVPSGGLGSWAVDALTKLQHRGTESSGLVGTDGKEQNHFEIVKGHGLVRDVYTSENLSKFNDCVALIGHNRYSTAGMKAAINCVQPFLLHTTIGLIAIAHNGELVNAQQRRAVVLREGIGLSTDTDSELIGQMIAKTIAQNMKCRQDVPNGDISRELSATMSAMDLSYSLLVMTYDRIYALRDPFGNRPLCIGTIKSGDSTIGYIAASESCAFPPGAEFHSEVEPGEMVEISAKGVRSVWQMVPRPNAFCIFEYVYFCRADTYLEGQQVYSVRKECGKILAQESHVEADIVSTVPDSATAASIGYADQSGIRYEQILQRNTYVGRSFIQPTSKLRQSAVEKKFGVMREAVKGKRVILIDDSIVRGNTMATIVRLLKEKGAKEVHLRIASPPLRHACYMGINIPSTKELIASNRTVEEIKEKLGADSIKYLSVEGLKQAVQTDLKKRNAKSIGHCTACLTGEYPVALEF</sequence>
<dbReference type="Gene3D" id="3.40.50.2020">
    <property type="match status" value="1"/>
</dbReference>
<evidence type="ECO:0000313" key="18">
    <source>
        <dbReference type="Proteomes" id="UP000659654"/>
    </source>
</evidence>
<comment type="cofactor">
    <cofactor evidence="14">
        <name>[4Fe-4S] cluster</name>
        <dbReference type="ChEBI" id="CHEBI:49883"/>
    </cofactor>
    <text evidence="14">Binds 1 [4Fe-4S] cluster per subunit.</text>
</comment>
<keyword evidence="5 11" id="KW-0808">Transferase</keyword>
<feature type="binding site" evidence="14">
    <location>
        <position position="465"/>
    </location>
    <ligand>
        <name>[4Fe-4S] cluster</name>
        <dbReference type="ChEBI" id="CHEBI:49883"/>
    </ligand>
</feature>
<dbReference type="InterPro" id="IPR029057">
    <property type="entry name" value="PRTase-like"/>
</dbReference>
<feature type="binding site" evidence="14">
    <location>
        <position position="468"/>
    </location>
    <ligand>
        <name>[4Fe-4S] cluster</name>
        <dbReference type="ChEBI" id="CHEBI:49883"/>
    </ligand>
</feature>
<dbReference type="Proteomes" id="UP000095284">
    <property type="component" value="Unplaced"/>
</dbReference>
<dbReference type="EMBL" id="CAJFDI010000004">
    <property type="protein sequence ID" value="CAD5227381.1"/>
    <property type="molecule type" value="Genomic_DNA"/>
</dbReference>
<evidence type="ECO:0000256" key="6">
    <source>
        <dbReference type="ARBA" id="ARBA00022755"/>
    </source>
</evidence>
<organism evidence="17 19">
    <name type="scientific">Bursaphelenchus xylophilus</name>
    <name type="common">Pinewood nematode worm</name>
    <name type="synonym">Aphelenchoides xylophilus</name>
    <dbReference type="NCBI Taxonomy" id="6326"/>
    <lineage>
        <taxon>Eukaryota</taxon>
        <taxon>Metazoa</taxon>
        <taxon>Ecdysozoa</taxon>
        <taxon>Nematoda</taxon>
        <taxon>Chromadorea</taxon>
        <taxon>Rhabditida</taxon>
        <taxon>Tylenchina</taxon>
        <taxon>Tylenchomorpha</taxon>
        <taxon>Aphelenchoidea</taxon>
        <taxon>Aphelenchoididae</taxon>
        <taxon>Bursaphelenchus</taxon>
    </lineage>
</organism>
<evidence type="ECO:0000313" key="19">
    <source>
        <dbReference type="WBParaSite" id="BXY_0810900.1"/>
    </source>
</evidence>
<comment type="similarity">
    <text evidence="2 11">In the C-terminal section; belongs to the purine/pyrimidine phosphoribosyltransferase family.</text>
</comment>
<dbReference type="HAMAP" id="MF_01931">
    <property type="entry name" value="PurF"/>
    <property type="match status" value="1"/>
</dbReference>
<dbReference type="UniPathway" id="UPA00074">
    <property type="reaction ID" value="UER00124"/>
</dbReference>
<dbReference type="Proteomes" id="UP000582659">
    <property type="component" value="Unassembled WGS sequence"/>
</dbReference>
<dbReference type="PIRSF" id="PIRSF000485">
    <property type="entry name" value="Amd_phspho_trans"/>
    <property type="match status" value="1"/>
</dbReference>
<keyword evidence="18" id="KW-1185">Reference proteome</keyword>
<dbReference type="EC" id="2.4.2.14" evidence="3 11"/>
<evidence type="ECO:0000256" key="14">
    <source>
        <dbReference type="PIRSR" id="PIRSR000485-3"/>
    </source>
</evidence>
<dbReference type="InterPro" id="IPR029055">
    <property type="entry name" value="Ntn_hydrolases_N"/>
</dbReference>
<comment type="cofactor">
    <cofactor evidence="13">
        <name>Mg(2+)</name>
        <dbReference type="ChEBI" id="CHEBI:18420"/>
    </cofactor>
    <text evidence="13">Binds 1 Mg(2+) ion per subunit.</text>
</comment>
<dbReference type="SMR" id="A0A1I7S524"/>
<keyword evidence="7" id="KW-0315">Glutamine amidotransferase</keyword>
<protein>
    <recommendedName>
        <fullName evidence="8 11">Amidophosphoribosyltransferase</fullName>
        <shortName evidence="11">ATase</shortName>
        <ecNumber evidence="3 11">2.4.2.14</ecNumber>
    </recommendedName>
    <alternativeName>
        <fullName evidence="9 11">Glutamine phosphoribosylpyrophosphate amidotransferase</fullName>
    </alternativeName>
</protein>
<proteinExistence type="inferred from homology"/>
<dbReference type="CDD" id="cd06223">
    <property type="entry name" value="PRTases_typeI"/>
    <property type="match status" value="1"/>
</dbReference>
<evidence type="ECO:0000256" key="8">
    <source>
        <dbReference type="ARBA" id="ARBA00033770"/>
    </source>
</evidence>